<comment type="subcellular location">
    <subcellularLocation>
        <location evidence="10">Cell inner membrane</location>
        <topology evidence="10">Multi-pass membrane protein</topology>
    </subcellularLocation>
    <subcellularLocation>
        <location evidence="1">Cell membrane</location>
        <topology evidence="1">Multi-pass membrane protein</topology>
    </subcellularLocation>
</comment>
<feature type="transmembrane region" description="Helical" evidence="10">
    <location>
        <begin position="227"/>
        <end position="252"/>
    </location>
</feature>
<dbReference type="InterPro" id="IPR051050">
    <property type="entry name" value="Lipid_II_flippase_MurJ/MviN"/>
</dbReference>
<evidence type="ECO:0000256" key="1">
    <source>
        <dbReference type="ARBA" id="ARBA00004651"/>
    </source>
</evidence>
<dbReference type="OrthoDB" id="9816572at2"/>
<comment type="pathway">
    <text evidence="10">Cell wall biogenesis; peptidoglycan biosynthesis.</text>
</comment>
<evidence type="ECO:0000256" key="10">
    <source>
        <dbReference type="HAMAP-Rule" id="MF_02078"/>
    </source>
</evidence>
<dbReference type="GO" id="GO:0015648">
    <property type="term" value="F:lipid-linked peptidoglycan transporter activity"/>
    <property type="evidence" value="ECO:0007669"/>
    <property type="project" value="UniProtKB-UniRule"/>
</dbReference>
<evidence type="ECO:0000313" key="13">
    <source>
        <dbReference type="Proteomes" id="UP000192936"/>
    </source>
</evidence>
<dbReference type="PIRSF" id="PIRSF002869">
    <property type="entry name" value="MviN"/>
    <property type="match status" value="1"/>
</dbReference>
<dbReference type="CDD" id="cd13123">
    <property type="entry name" value="MATE_MurJ_like"/>
    <property type="match status" value="1"/>
</dbReference>
<feature type="transmembrane region" description="Helical" evidence="10">
    <location>
        <begin position="85"/>
        <end position="104"/>
    </location>
</feature>
<evidence type="ECO:0000256" key="11">
    <source>
        <dbReference type="PIRNR" id="PIRNR002869"/>
    </source>
</evidence>
<dbReference type="GO" id="GO:0071555">
    <property type="term" value="P:cell wall organization"/>
    <property type="evidence" value="ECO:0007669"/>
    <property type="project" value="UniProtKB-UniRule"/>
</dbReference>
<feature type="transmembrane region" description="Helical" evidence="10">
    <location>
        <begin position="20"/>
        <end position="43"/>
    </location>
</feature>
<accession>A0A1X7EFK6</accession>
<dbReference type="EMBL" id="FXAK01000002">
    <property type="protein sequence ID" value="SMF33124.1"/>
    <property type="molecule type" value="Genomic_DNA"/>
</dbReference>
<proteinExistence type="inferred from homology"/>
<reference evidence="12 13" key="1">
    <citation type="submission" date="2017-04" db="EMBL/GenBank/DDBJ databases">
        <authorList>
            <person name="Afonso C.L."/>
            <person name="Miller P.J."/>
            <person name="Scott M.A."/>
            <person name="Spackman E."/>
            <person name="Goraichik I."/>
            <person name="Dimitrov K.M."/>
            <person name="Suarez D.L."/>
            <person name="Swayne D.E."/>
        </authorList>
    </citation>
    <scope>NUCLEOTIDE SEQUENCE [LARGE SCALE GENOMIC DNA]</scope>
    <source>
        <strain evidence="12 13">A2P</strain>
    </source>
</reference>
<protein>
    <recommendedName>
        <fullName evidence="10">Probable lipid II flippase MurJ</fullName>
    </recommendedName>
</protein>
<dbReference type="PRINTS" id="PR01806">
    <property type="entry name" value="VIRFACTRMVIN"/>
</dbReference>
<dbReference type="STRING" id="286727.SAMN02982917_1636"/>
<dbReference type="PANTHER" id="PTHR47019">
    <property type="entry name" value="LIPID II FLIPPASE MURJ"/>
    <property type="match status" value="1"/>
</dbReference>
<dbReference type="RefSeq" id="WP_085084060.1">
    <property type="nucleotide sequence ID" value="NZ_FXAK01000002.1"/>
</dbReference>
<evidence type="ECO:0000256" key="3">
    <source>
        <dbReference type="ARBA" id="ARBA00022692"/>
    </source>
</evidence>
<dbReference type="GO" id="GO:0005886">
    <property type="term" value="C:plasma membrane"/>
    <property type="evidence" value="ECO:0007669"/>
    <property type="project" value="UniProtKB-SubCell"/>
</dbReference>
<feature type="transmembrane region" description="Helical" evidence="10">
    <location>
        <begin position="157"/>
        <end position="180"/>
    </location>
</feature>
<feature type="transmembrane region" description="Helical" evidence="10">
    <location>
        <begin position="124"/>
        <end position="145"/>
    </location>
</feature>
<feature type="transmembrane region" description="Helical" evidence="10">
    <location>
        <begin position="311"/>
        <end position="335"/>
    </location>
</feature>
<keyword evidence="10 11" id="KW-0813">Transport</keyword>
<keyword evidence="2 10" id="KW-1003">Cell membrane</keyword>
<dbReference type="PANTHER" id="PTHR47019:SF1">
    <property type="entry name" value="LIPID II FLIPPASE MURJ"/>
    <property type="match status" value="1"/>
</dbReference>
<keyword evidence="6 10" id="KW-1133">Transmembrane helix</keyword>
<dbReference type="InterPro" id="IPR004268">
    <property type="entry name" value="MurJ"/>
</dbReference>
<dbReference type="HAMAP" id="MF_02078">
    <property type="entry name" value="MurJ_MviN"/>
    <property type="match status" value="1"/>
</dbReference>
<feature type="transmembrane region" description="Helical" evidence="10">
    <location>
        <begin position="439"/>
        <end position="460"/>
    </location>
</feature>
<dbReference type="GO" id="GO:0009252">
    <property type="term" value="P:peptidoglycan biosynthetic process"/>
    <property type="evidence" value="ECO:0007669"/>
    <property type="project" value="UniProtKB-UniRule"/>
</dbReference>
<gene>
    <name evidence="10" type="primary">murJ</name>
    <name evidence="12" type="ORF">SAMN02982917_1636</name>
</gene>
<evidence type="ECO:0000256" key="9">
    <source>
        <dbReference type="ARBA" id="ARBA00061532"/>
    </source>
</evidence>
<evidence type="ECO:0000256" key="8">
    <source>
        <dbReference type="ARBA" id="ARBA00060041"/>
    </source>
</evidence>
<keyword evidence="5 10" id="KW-0573">Peptidoglycan synthesis</keyword>
<keyword evidence="4 10" id="KW-0133">Cell shape</keyword>
<keyword evidence="7 10" id="KW-0472">Membrane</keyword>
<name>A0A1X7EFK6_9PROT</name>
<feature type="transmembrane region" description="Helical" evidence="10">
    <location>
        <begin position="406"/>
        <end position="427"/>
    </location>
</feature>
<evidence type="ECO:0000256" key="6">
    <source>
        <dbReference type="ARBA" id="ARBA00022989"/>
    </source>
</evidence>
<feature type="transmembrane region" description="Helical" evidence="10">
    <location>
        <begin position="186"/>
        <end position="206"/>
    </location>
</feature>
<evidence type="ECO:0000256" key="4">
    <source>
        <dbReference type="ARBA" id="ARBA00022960"/>
    </source>
</evidence>
<sequence length="516" mass="54218">MFRHILSVGGLTLASRVLGFLRDVLTAALLGAGPVADAFFVAFRLPNHFRALFAEGAFNSAFVPLFSGKLVQDGAAAARRFADEVMTLLVIVQMLLLLAVLAFMPQFMTVFAPGFADDPEKFRLAVLFTSITFPYLLLISLVSLYGGVLNSMSRFGAAAAAPILMNLCLIAALVVGTPLMPTAGHALSWGVLASGVAQYLYLAWDARRADMTLRPVMPRLSPDVKRFLTVLGPAALGSGLTQISLFADTLIASALPTGAVSYLYYADRLNQLPLGVIGIAVGTVLLPEMSKRIKSGDEAGAVDSQNRAIELSLLLTLPAAVAFLVAGTPILSVLFQRGAFGPSDAAASAFTLQAYALGLPAFVVIRSLVNGFYARHDTATPVRVALAAVGINVALKLALMGPLAQVGLAVATSVGAWVNAGLLALLLHRRGLFRADARLTRNLPRMAIAAAAMAGALWLATERLAPWLGAAGVVERLGGLLVLAVVGLAVYAVAAVLLGLVRRSDLGRLRRRRAKA</sequence>
<feature type="transmembrane region" description="Helical" evidence="10">
    <location>
        <begin position="381"/>
        <end position="400"/>
    </location>
</feature>
<dbReference type="UniPathway" id="UPA00219"/>
<keyword evidence="10" id="KW-0997">Cell inner membrane</keyword>
<feature type="transmembrane region" description="Helical" evidence="10">
    <location>
        <begin position="272"/>
        <end position="290"/>
    </location>
</feature>
<comment type="function">
    <text evidence="8 10 11">Involved in peptidoglycan biosynthesis. Transports lipid-linked peptidoglycan precursors from the inner to the outer leaflet of the cytoplasmic membrane.</text>
</comment>
<feature type="transmembrane region" description="Helical" evidence="10">
    <location>
        <begin position="480"/>
        <end position="501"/>
    </location>
</feature>
<dbReference type="AlphaFoldDB" id="A0A1X7EFK6"/>
<keyword evidence="3 10" id="KW-0812">Transmembrane</keyword>
<dbReference type="Pfam" id="PF03023">
    <property type="entry name" value="MurJ"/>
    <property type="match status" value="1"/>
</dbReference>
<evidence type="ECO:0000256" key="2">
    <source>
        <dbReference type="ARBA" id="ARBA00022475"/>
    </source>
</evidence>
<dbReference type="GO" id="GO:0008360">
    <property type="term" value="P:regulation of cell shape"/>
    <property type="evidence" value="ECO:0007669"/>
    <property type="project" value="UniProtKB-UniRule"/>
</dbReference>
<organism evidence="12 13">
    <name type="scientific">Azospirillum oryzae</name>
    <dbReference type="NCBI Taxonomy" id="286727"/>
    <lineage>
        <taxon>Bacteria</taxon>
        <taxon>Pseudomonadati</taxon>
        <taxon>Pseudomonadota</taxon>
        <taxon>Alphaproteobacteria</taxon>
        <taxon>Rhodospirillales</taxon>
        <taxon>Azospirillaceae</taxon>
        <taxon>Azospirillum</taxon>
    </lineage>
</organism>
<feature type="transmembrane region" description="Helical" evidence="10">
    <location>
        <begin position="347"/>
        <end position="369"/>
    </location>
</feature>
<evidence type="ECO:0000313" key="12">
    <source>
        <dbReference type="EMBL" id="SMF33124.1"/>
    </source>
</evidence>
<dbReference type="Proteomes" id="UP000192936">
    <property type="component" value="Unassembled WGS sequence"/>
</dbReference>
<dbReference type="GO" id="GO:0034204">
    <property type="term" value="P:lipid translocation"/>
    <property type="evidence" value="ECO:0007669"/>
    <property type="project" value="TreeGrafter"/>
</dbReference>
<comment type="similarity">
    <text evidence="9 10 11">Belongs to the MurJ/MviN family.</text>
</comment>
<dbReference type="NCBIfam" id="TIGR01695">
    <property type="entry name" value="murJ_mviN"/>
    <property type="match status" value="1"/>
</dbReference>
<keyword evidence="10 11" id="KW-0961">Cell wall biogenesis/degradation</keyword>
<evidence type="ECO:0000256" key="7">
    <source>
        <dbReference type="ARBA" id="ARBA00023136"/>
    </source>
</evidence>
<evidence type="ECO:0000256" key="5">
    <source>
        <dbReference type="ARBA" id="ARBA00022984"/>
    </source>
</evidence>